<name>X1M0K3_9ZZZZ</name>
<evidence type="ECO:0000313" key="1">
    <source>
        <dbReference type="EMBL" id="GAI25092.1"/>
    </source>
</evidence>
<protein>
    <recommendedName>
        <fullName evidence="2">MATE efflux family protein</fullName>
    </recommendedName>
</protein>
<proteinExistence type="predicted"/>
<organism evidence="1">
    <name type="scientific">marine sediment metagenome</name>
    <dbReference type="NCBI Taxonomy" id="412755"/>
    <lineage>
        <taxon>unclassified sequences</taxon>
        <taxon>metagenomes</taxon>
        <taxon>ecological metagenomes</taxon>
    </lineage>
</organism>
<accession>X1M0K3</accession>
<dbReference type="GO" id="GO:0015297">
    <property type="term" value="F:antiporter activity"/>
    <property type="evidence" value="ECO:0007669"/>
    <property type="project" value="InterPro"/>
</dbReference>
<dbReference type="InterPro" id="IPR002528">
    <property type="entry name" value="MATE_fam"/>
</dbReference>
<dbReference type="GO" id="GO:0016020">
    <property type="term" value="C:membrane"/>
    <property type="evidence" value="ECO:0007669"/>
    <property type="project" value="InterPro"/>
</dbReference>
<reference evidence="1" key="1">
    <citation type="journal article" date="2014" name="Front. Microbiol.">
        <title>High frequency of phylogenetically diverse reductive dehalogenase-homologous genes in deep subseafloor sedimentary metagenomes.</title>
        <authorList>
            <person name="Kawai M."/>
            <person name="Futagami T."/>
            <person name="Toyoda A."/>
            <person name="Takaki Y."/>
            <person name="Nishi S."/>
            <person name="Hori S."/>
            <person name="Arai W."/>
            <person name="Tsubouchi T."/>
            <person name="Morono Y."/>
            <person name="Uchiyama I."/>
            <person name="Ito T."/>
            <person name="Fujiyama A."/>
            <person name="Inagaki F."/>
            <person name="Takami H."/>
        </authorList>
    </citation>
    <scope>NUCLEOTIDE SEQUENCE</scope>
    <source>
        <strain evidence="1">Expedition CK06-06</strain>
    </source>
</reference>
<dbReference type="EMBL" id="BARV01020239">
    <property type="protein sequence ID" value="GAI25092.1"/>
    <property type="molecule type" value="Genomic_DNA"/>
</dbReference>
<sequence>MAVQMLTMAVAEMVLLGLVNRHGANATAAYGAINQVMHWVQLPVMSLGITTSILTAHAIRAGRADRIGKILHTGL</sequence>
<evidence type="ECO:0008006" key="2">
    <source>
        <dbReference type="Google" id="ProtNLM"/>
    </source>
</evidence>
<dbReference type="Pfam" id="PF01554">
    <property type="entry name" value="MatE"/>
    <property type="match status" value="1"/>
</dbReference>
<comment type="caution">
    <text evidence="1">The sequence shown here is derived from an EMBL/GenBank/DDBJ whole genome shotgun (WGS) entry which is preliminary data.</text>
</comment>
<feature type="non-terminal residue" evidence="1">
    <location>
        <position position="75"/>
    </location>
</feature>
<dbReference type="AlphaFoldDB" id="X1M0K3"/>
<dbReference type="GO" id="GO:0042910">
    <property type="term" value="F:xenobiotic transmembrane transporter activity"/>
    <property type="evidence" value="ECO:0007669"/>
    <property type="project" value="InterPro"/>
</dbReference>
<gene>
    <name evidence="1" type="ORF">S06H3_33831</name>
</gene>